<evidence type="ECO:0000313" key="4">
    <source>
        <dbReference type="Proteomes" id="UP000887320"/>
    </source>
</evidence>
<dbReference type="PROSITE" id="PS51707">
    <property type="entry name" value="CYTH"/>
    <property type="match status" value="1"/>
</dbReference>
<dbReference type="SMART" id="SM01118">
    <property type="entry name" value="CYTH"/>
    <property type="match status" value="1"/>
</dbReference>
<dbReference type="InterPro" id="IPR007899">
    <property type="entry name" value="CHAD_dom"/>
</dbReference>
<feature type="domain" description="CHAD" evidence="2">
    <location>
        <begin position="220"/>
        <end position="488"/>
    </location>
</feature>
<dbReference type="InterPro" id="IPR038186">
    <property type="entry name" value="CHAD_dom_sf"/>
</dbReference>
<name>A0A8X8GGA9_ACIGI</name>
<dbReference type="Gene3D" id="2.40.320.10">
    <property type="entry name" value="Hypothetical Protein Pfu-838710-001"/>
    <property type="match status" value="1"/>
</dbReference>
<dbReference type="Proteomes" id="UP000887320">
    <property type="component" value="Unassembled WGS sequence"/>
</dbReference>
<dbReference type="InterPro" id="IPR023577">
    <property type="entry name" value="CYTH_domain"/>
</dbReference>
<dbReference type="PANTHER" id="PTHR39339">
    <property type="entry name" value="SLR1444 PROTEIN"/>
    <property type="match status" value="1"/>
</dbReference>
<dbReference type="Gene3D" id="1.40.20.10">
    <property type="entry name" value="CHAD domain"/>
    <property type="match status" value="1"/>
</dbReference>
<feature type="domain" description="CYTH" evidence="1">
    <location>
        <begin position="1"/>
        <end position="204"/>
    </location>
</feature>
<reference evidence="3" key="1">
    <citation type="submission" date="2021-07" db="EMBL/GenBank/DDBJ databases">
        <authorList>
            <person name="Fernandez M."/>
            <person name="Pereira P."/>
            <person name="Torres Tejerizo G.A."/>
            <person name="Gonzalez P."/>
            <person name="Agostini E."/>
        </authorList>
    </citation>
    <scope>NUCLEOTIDE SEQUENCE</scope>
    <source>
        <strain evidence="3">SFC 500-1A</strain>
    </source>
</reference>
<dbReference type="Pfam" id="PF01928">
    <property type="entry name" value="CYTH"/>
    <property type="match status" value="1"/>
</dbReference>
<dbReference type="PROSITE" id="PS51708">
    <property type="entry name" value="CHAD"/>
    <property type="match status" value="1"/>
</dbReference>
<proteinExistence type="predicted"/>
<evidence type="ECO:0000259" key="1">
    <source>
        <dbReference type="PROSITE" id="PS51707"/>
    </source>
</evidence>
<evidence type="ECO:0000259" key="2">
    <source>
        <dbReference type="PROSITE" id="PS51708"/>
    </source>
</evidence>
<comment type="caution">
    <text evidence="3">The sequence shown here is derived from an EMBL/GenBank/DDBJ whole genome shotgun (WGS) entry which is preliminary data.</text>
</comment>
<dbReference type="SUPFAM" id="SSF55154">
    <property type="entry name" value="CYTH-like phosphatases"/>
    <property type="match status" value="1"/>
</dbReference>
<dbReference type="InterPro" id="IPR033469">
    <property type="entry name" value="CYTH-like_dom_sf"/>
</dbReference>
<organism evidence="3 4">
    <name type="scientific">Acinetobacter guillouiae</name>
    <name type="common">Acinetobacter genomosp. 11</name>
    <dbReference type="NCBI Taxonomy" id="106649"/>
    <lineage>
        <taxon>Bacteria</taxon>
        <taxon>Pseudomonadati</taxon>
        <taxon>Pseudomonadota</taxon>
        <taxon>Gammaproteobacteria</taxon>
        <taxon>Moraxellales</taxon>
        <taxon>Moraxellaceae</taxon>
        <taxon>Acinetobacter</taxon>
    </lineage>
</organism>
<dbReference type="Pfam" id="PF05235">
    <property type="entry name" value="CHAD"/>
    <property type="match status" value="1"/>
</dbReference>
<accession>A0A8X8GGA9</accession>
<protein>
    <submittedName>
        <fullName evidence="3">CHAD domain-containing protein</fullName>
    </submittedName>
</protein>
<dbReference type="RefSeq" id="WP_234622817.1">
    <property type="nucleotide sequence ID" value="NZ_JAHWXT010000001.1"/>
</dbReference>
<sequence length="489" mass="56973">MFEIELKFQIPEEKQEMLIKAFQRKDTNIQHLQAKYYDTAQFILSEHSISLRQRLEDDQENQQLVQTLKLPTEQRLKRAEFEENIGNVETGLDLKNYLSNKHIAKNIKHLLEQHKDGLEVQFQTDIERKLSLFKFQNSEIEVSYDHGHIIAHQQRLALRELEFELKQGTVQDLISFILPRMKRYNLWLDTRSKAQQGFQLAQNAPDNPVQLQTPLVLDPKDHPENALKKIVNNCLSHLLPNSTAIASGNFNSKHIHQARVAIRRLRSALKTFSNWSLHIDPTWQTQLTELFRQLGSARDLDMIREELLPQLEAAGAPKFKLPEPQDVDSQKLTKLFRSFNFNYLVLSLIQFIAQESSEKSQIAVHKAAFKKVRQLHRKIQIDAENYLNLDIEARHRTRKNLKRLRYSIEFVASLSDKSQVKKYLKAIKPAQESLGLYNDLIVAEDVLKKLVKTEPQVWFALGWIAAEQQRLLLKSQQDLLQFAKTAALE</sequence>
<dbReference type="AlphaFoldDB" id="A0A8X8GGA9"/>
<dbReference type="PANTHER" id="PTHR39339:SF1">
    <property type="entry name" value="CHAD DOMAIN-CONTAINING PROTEIN"/>
    <property type="match status" value="1"/>
</dbReference>
<gene>
    <name evidence="3" type="ORF">KW868_04520</name>
</gene>
<dbReference type="EMBL" id="JAHWXT010000001">
    <property type="protein sequence ID" value="MCF0263730.1"/>
    <property type="molecule type" value="Genomic_DNA"/>
</dbReference>
<dbReference type="SMART" id="SM00880">
    <property type="entry name" value="CHAD"/>
    <property type="match status" value="1"/>
</dbReference>
<evidence type="ECO:0000313" key="3">
    <source>
        <dbReference type="EMBL" id="MCF0263730.1"/>
    </source>
</evidence>